<dbReference type="NCBIfam" id="NF008185">
    <property type="entry name" value="PRK10936.1"/>
    <property type="match status" value="1"/>
</dbReference>
<gene>
    <name evidence="6" type="ORF">HNQ59_000243</name>
</gene>
<feature type="chain" id="PRO_5032908483" evidence="4">
    <location>
        <begin position="19"/>
        <end position="351"/>
    </location>
</feature>
<accession>A0A840MP09</accession>
<dbReference type="Proteomes" id="UP000575898">
    <property type="component" value="Unassembled WGS sequence"/>
</dbReference>
<dbReference type="PANTHER" id="PTHR46847:SF1">
    <property type="entry name" value="D-ALLOSE-BINDING PERIPLASMIC PROTEIN-RELATED"/>
    <property type="match status" value="1"/>
</dbReference>
<evidence type="ECO:0000256" key="2">
    <source>
        <dbReference type="ARBA" id="ARBA00007639"/>
    </source>
</evidence>
<dbReference type="Pfam" id="PF13407">
    <property type="entry name" value="Peripla_BP_4"/>
    <property type="match status" value="1"/>
</dbReference>
<evidence type="ECO:0000256" key="3">
    <source>
        <dbReference type="ARBA" id="ARBA00022729"/>
    </source>
</evidence>
<dbReference type="Gene3D" id="3.40.50.2300">
    <property type="match status" value="2"/>
</dbReference>
<keyword evidence="7" id="KW-1185">Reference proteome</keyword>
<evidence type="ECO:0000313" key="6">
    <source>
        <dbReference type="EMBL" id="MBB5016981.1"/>
    </source>
</evidence>
<feature type="domain" description="Periplasmic binding protein" evidence="5">
    <location>
        <begin position="50"/>
        <end position="301"/>
    </location>
</feature>
<feature type="signal peptide" evidence="4">
    <location>
        <begin position="1"/>
        <end position="18"/>
    </location>
</feature>
<keyword evidence="3 4" id="KW-0732">Signal</keyword>
<comment type="similarity">
    <text evidence="2">Belongs to the bacterial solute-binding protein 2 family.</text>
</comment>
<proteinExistence type="inferred from homology"/>
<sequence>MKWLAACFALLSISIAQAADWYPIEVIGDGKRLAYKPLPAANHAWRICALLPHGKDRYWWGVSRGLAEEAKRQGAVVGIYQAGGYEHLGTQKAQLAECTRQGAQALILGAISADGLNESIEAATMLDIPVIDLVNGVSSKLVASRSLVSFAEMARMAGKYIVDHTDKDTPIKVAWLPGPQDAGWVQDGERGLKTAFEGRPISLIHAGYGATEISVQMGLLRRMVAKQGLPDYVIGNAVAIEAASRLFLQQPNAPRLVAYYTTEAIVELIRNGKVMAAPTDSPVIQARIAIDLAVRTLQGEKVPTLVSPAIVVLDRQNINQIDLSRLLPPPGQWMVLQALPPLDRNKENSLQ</sequence>
<organism evidence="6 7">
    <name type="scientific">Chitinivorax tropicus</name>
    <dbReference type="NCBI Taxonomy" id="714531"/>
    <lineage>
        <taxon>Bacteria</taxon>
        <taxon>Pseudomonadati</taxon>
        <taxon>Pseudomonadota</taxon>
        <taxon>Betaproteobacteria</taxon>
        <taxon>Chitinivorax</taxon>
    </lineage>
</organism>
<dbReference type="GO" id="GO:0030246">
    <property type="term" value="F:carbohydrate binding"/>
    <property type="evidence" value="ECO:0007669"/>
    <property type="project" value="UniProtKB-ARBA"/>
</dbReference>
<comment type="caution">
    <text evidence="6">The sequence shown here is derived from an EMBL/GenBank/DDBJ whole genome shotgun (WGS) entry which is preliminary data.</text>
</comment>
<dbReference type="PANTHER" id="PTHR46847">
    <property type="entry name" value="D-ALLOSE-BINDING PERIPLASMIC PROTEIN-RELATED"/>
    <property type="match status" value="1"/>
</dbReference>
<dbReference type="CDD" id="cd06306">
    <property type="entry name" value="PBP1_TorT-like"/>
    <property type="match status" value="1"/>
</dbReference>
<comment type="subcellular location">
    <subcellularLocation>
        <location evidence="1">Cell envelope</location>
    </subcellularLocation>
</comment>
<dbReference type="InterPro" id="IPR028082">
    <property type="entry name" value="Peripla_BP_I"/>
</dbReference>
<name>A0A840MP09_9PROT</name>
<evidence type="ECO:0000256" key="4">
    <source>
        <dbReference type="SAM" id="SignalP"/>
    </source>
</evidence>
<evidence type="ECO:0000256" key="1">
    <source>
        <dbReference type="ARBA" id="ARBA00004196"/>
    </source>
</evidence>
<reference evidence="6 7" key="1">
    <citation type="submission" date="2020-08" db="EMBL/GenBank/DDBJ databases">
        <title>Genomic Encyclopedia of Type Strains, Phase IV (KMG-IV): sequencing the most valuable type-strain genomes for metagenomic binning, comparative biology and taxonomic classification.</title>
        <authorList>
            <person name="Goeker M."/>
        </authorList>
    </citation>
    <scope>NUCLEOTIDE SEQUENCE [LARGE SCALE GENOMIC DNA]</scope>
    <source>
        <strain evidence="6 7">DSM 27165</strain>
    </source>
</reference>
<protein>
    <submittedName>
        <fullName evidence="6">Protein TorT</fullName>
    </submittedName>
</protein>
<dbReference type="GO" id="GO:0030313">
    <property type="term" value="C:cell envelope"/>
    <property type="evidence" value="ECO:0007669"/>
    <property type="project" value="UniProtKB-SubCell"/>
</dbReference>
<evidence type="ECO:0000259" key="5">
    <source>
        <dbReference type="Pfam" id="PF13407"/>
    </source>
</evidence>
<dbReference type="EMBL" id="JACHHY010000001">
    <property type="protein sequence ID" value="MBB5016981.1"/>
    <property type="molecule type" value="Genomic_DNA"/>
</dbReference>
<dbReference type="SUPFAM" id="SSF53822">
    <property type="entry name" value="Periplasmic binding protein-like I"/>
    <property type="match status" value="1"/>
</dbReference>
<evidence type="ECO:0000313" key="7">
    <source>
        <dbReference type="Proteomes" id="UP000575898"/>
    </source>
</evidence>
<dbReference type="RefSeq" id="WP_184034030.1">
    <property type="nucleotide sequence ID" value="NZ_JACHHY010000001.1"/>
</dbReference>
<dbReference type="AlphaFoldDB" id="A0A840MP09"/>
<dbReference type="InterPro" id="IPR025997">
    <property type="entry name" value="SBP_2_dom"/>
</dbReference>